<feature type="binding site" evidence="6">
    <location>
        <position position="589"/>
    </location>
    <ligand>
        <name>Zn(2+)</name>
        <dbReference type="ChEBI" id="CHEBI:29105"/>
    </ligand>
</feature>
<dbReference type="EMBL" id="SJPL01000001">
    <property type="protein sequence ID" value="TWT69599.1"/>
    <property type="molecule type" value="Genomic_DNA"/>
</dbReference>
<comment type="function">
    <text evidence="6">Part of an energy-coupled inorganic carbon pump.</text>
</comment>
<dbReference type="PANTHER" id="PTHR38344">
    <property type="entry name" value="UPF0753 PROTEIN AQ_863"/>
    <property type="match status" value="1"/>
</dbReference>
<protein>
    <recommendedName>
        <fullName evidence="6">Probable inorganic carbon transporter subunit DabA</fullName>
    </recommendedName>
</protein>
<gene>
    <name evidence="6" type="primary">dabA</name>
    <name evidence="8" type="ORF">Pan14r_18880</name>
</gene>
<proteinExistence type="inferred from homology"/>
<dbReference type="GO" id="GO:0005886">
    <property type="term" value="C:plasma membrane"/>
    <property type="evidence" value="ECO:0007669"/>
    <property type="project" value="UniProtKB-SubCell"/>
</dbReference>
<reference evidence="8 9" key="1">
    <citation type="submission" date="2019-02" db="EMBL/GenBank/DDBJ databases">
        <title>Deep-cultivation of Planctomycetes and their phenomic and genomic characterization uncovers novel biology.</title>
        <authorList>
            <person name="Wiegand S."/>
            <person name="Jogler M."/>
            <person name="Boedeker C."/>
            <person name="Pinto D."/>
            <person name="Vollmers J."/>
            <person name="Rivas-Marin E."/>
            <person name="Kohn T."/>
            <person name="Peeters S.H."/>
            <person name="Heuer A."/>
            <person name="Rast P."/>
            <person name="Oberbeckmann S."/>
            <person name="Bunk B."/>
            <person name="Jeske O."/>
            <person name="Meyerdierks A."/>
            <person name="Storesund J.E."/>
            <person name="Kallscheuer N."/>
            <person name="Luecker S."/>
            <person name="Lage O.M."/>
            <person name="Pohl T."/>
            <person name="Merkel B.J."/>
            <person name="Hornburger P."/>
            <person name="Mueller R.-W."/>
            <person name="Bruemmer F."/>
            <person name="Labrenz M."/>
            <person name="Spormann A.M."/>
            <person name="Op Den Camp H."/>
            <person name="Overmann J."/>
            <person name="Amann R."/>
            <person name="Jetten M.S.M."/>
            <person name="Mascher T."/>
            <person name="Medema M.H."/>
            <person name="Devos D.P."/>
            <person name="Kaster A.-K."/>
            <person name="Ovreas L."/>
            <person name="Rohde M."/>
            <person name="Galperin M.Y."/>
            <person name="Jogler C."/>
        </authorList>
    </citation>
    <scope>NUCLEOTIDE SEQUENCE [LARGE SCALE GENOMIC DNA]</scope>
    <source>
        <strain evidence="8 9">Pan14r</strain>
    </source>
</reference>
<evidence type="ECO:0000256" key="2">
    <source>
        <dbReference type="ARBA" id="ARBA00022475"/>
    </source>
</evidence>
<evidence type="ECO:0000256" key="7">
    <source>
        <dbReference type="SAM" id="MobiDB-lite"/>
    </source>
</evidence>
<dbReference type="OrthoDB" id="9805101at2"/>
<evidence type="ECO:0000256" key="1">
    <source>
        <dbReference type="ARBA" id="ARBA00022448"/>
    </source>
</evidence>
<dbReference type="AlphaFoldDB" id="A0A5C5Y457"/>
<dbReference type="HAMAP" id="MF_01871">
    <property type="entry name" value="DabA"/>
    <property type="match status" value="1"/>
</dbReference>
<evidence type="ECO:0000256" key="4">
    <source>
        <dbReference type="ARBA" id="ARBA00022833"/>
    </source>
</evidence>
<keyword evidence="5 6" id="KW-0472">Membrane</keyword>
<dbReference type="InterPro" id="IPR018752">
    <property type="entry name" value="DabA"/>
</dbReference>
<dbReference type="Proteomes" id="UP000317238">
    <property type="component" value="Unassembled WGS sequence"/>
</dbReference>
<name>A0A5C5Y457_9PLAN</name>
<keyword evidence="3 6" id="KW-0479">Metal-binding</keyword>
<comment type="cofactor">
    <cofactor evidence="6">
        <name>Zn(2+)</name>
        <dbReference type="ChEBI" id="CHEBI:29105"/>
    </cofactor>
</comment>
<comment type="caution">
    <text evidence="8">The sequence shown here is derived from an EMBL/GenBank/DDBJ whole genome shotgun (WGS) entry which is preliminary data.</text>
</comment>
<evidence type="ECO:0000256" key="3">
    <source>
        <dbReference type="ARBA" id="ARBA00022723"/>
    </source>
</evidence>
<keyword evidence="4 6" id="KW-0862">Zinc</keyword>
<feature type="binding site" evidence="6">
    <location>
        <position position="574"/>
    </location>
    <ligand>
        <name>Zn(2+)</name>
        <dbReference type="ChEBI" id="CHEBI:29105"/>
    </ligand>
</feature>
<evidence type="ECO:0000256" key="5">
    <source>
        <dbReference type="ARBA" id="ARBA00023136"/>
    </source>
</evidence>
<feature type="binding site" evidence="6">
    <location>
        <position position="399"/>
    </location>
    <ligand>
        <name>Zn(2+)</name>
        <dbReference type="ChEBI" id="CHEBI:29105"/>
    </ligand>
</feature>
<keyword evidence="1 6" id="KW-0813">Transport</keyword>
<evidence type="ECO:0000313" key="9">
    <source>
        <dbReference type="Proteomes" id="UP000317238"/>
    </source>
</evidence>
<feature type="region of interest" description="Disordered" evidence="7">
    <location>
        <begin position="357"/>
        <end position="388"/>
    </location>
</feature>
<dbReference type="Pfam" id="PF10070">
    <property type="entry name" value="DabA"/>
    <property type="match status" value="1"/>
</dbReference>
<accession>A0A5C5Y457</accession>
<dbReference type="GO" id="GO:0008270">
    <property type="term" value="F:zinc ion binding"/>
    <property type="evidence" value="ECO:0007669"/>
    <property type="project" value="UniProtKB-UniRule"/>
</dbReference>
<organism evidence="8 9">
    <name type="scientific">Crateriforma conspicua</name>
    <dbReference type="NCBI Taxonomy" id="2527996"/>
    <lineage>
        <taxon>Bacteria</taxon>
        <taxon>Pseudomonadati</taxon>
        <taxon>Planctomycetota</taxon>
        <taxon>Planctomycetia</taxon>
        <taxon>Planctomycetales</taxon>
        <taxon>Planctomycetaceae</taxon>
        <taxon>Crateriforma</taxon>
    </lineage>
</organism>
<feature type="compositionally biased region" description="Polar residues" evidence="7">
    <location>
        <begin position="357"/>
        <end position="368"/>
    </location>
</feature>
<dbReference type="RefSeq" id="WP_146438949.1">
    <property type="nucleotide sequence ID" value="NZ_SJPL01000001.1"/>
</dbReference>
<comment type="subcellular location">
    <subcellularLocation>
        <location evidence="6">Cell membrane</location>
        <topology evidence="6">Peripheral membrane protein</topology>
    </subcellularLocation>
</comment>
<feature type="compositionally biased region" description="Low complexity" evidence="7">
    <location>
        <begin position="369"/>
        <end position="382"/>
    </location>
</feature>
<keyword evidence="2 6" id="KW-1003">Cell membrane</keyword>
<keyword evidence="9" id="KW-1185">Reference proteome</keyword>
<evidence type="ECO:0000313" key="8">
    <source>
        <dbReference type="EMBL" id="TWT69599.1"/>
    </source>
</evidence>
<comment type="subunit">
    <text evidence="6">Forms a complex with DabB.</text>
</comment>
<evidence type="ECO:0000256" key="6">
    <source>
        <dbReference type="HAMAP-Rule" id="MF_01871"/>
    </source>
</evidence>
<comment type="similarity">
    <text evidence="6">Belongs to the inorganic carbon transporter (TC 9.A.2) DabA family.</text>
</comment>
<dbReference type="PANTHER" id="PTHR38344:SF1">
    <property type="entry name" value="INORGANIC CARBON TRANSPORTER SUBUNIT DABA-RELATED"/>
    <property type="match status" value="1"/>
</dbReference>
<sequence>MSQADSAQHFGLSVATEATTRLHPAEQFRDLVQRIFDVIAPVWPLDDYVAVNPYVGISERRFLNARGFLRVFSESETLMPLQYYADLFRDGQVGRQAIADALDELRTDGVDDDTPWSVDELIEKLRSVPPRPADADAADRIDIPLSIPNPDRRVRSMSELLDRQMGTDYERTVIDEIGKHVSAFYDRGTSLWSMPCRNLTLYQSWHSLARIDRTVEVLGVKDFREFVSLLPPSPKAAIVHCLKLLRVPQRWWETYLLCLVFQMPGWYGWVKFQSQQYGHAGEPDELIDLLAIHLAYEAAIADSESYRVSWDNIADDRVGRFAASVHESLEEVKLRYLMLRATELTFQRELLGQLSSTGHPPALVNQNGQTDQTSQQADSDQTNPKPDETPIAQIAFCIDVRSERLRRHLESSNAQVQTLGFAGFFGMPIDYVPLDSEAAKPQVPFLLRPSLRVFEGHRGANADELAWQRHVAIQQRKNQSWLSSLKDTALGGFAFVESLGLSFLPKLFGQTVLPSLQPKQGSQSHAACGTEPVAPMSDLDTACQQAWIDAAEGLIRGLGLVGKPISDLLILCGHESHTTNNPVAATLQCGACGGHSGEVNARVAAALLNRPDVREALSERGVCIPSSTVVLAAVHETTTDHIRLVDADSIPSQLQSQLSQVKDAIKVACKATRRERQITWREPGADGDSFRRSLDWGEVRPEWGLAGNAAIVFGPRERTLSADLNGRVFLHEYDAESDLDGELLDNLVAGPLVVAHSINMQYYASVVDNRHFGSGNKTVHNVVGGFGVQSGNGGDLMNGLAWQSLHNGSRYAHEPLRLLAVFYASRSVVDRVLASHDDVRTWIENRWLNLVAIEGQQSFRLSDNGQWVEVASDVAA</sequence>
<feature type="binding site" evidence="6">
    <location>
        <position position="397"/>
    </location>
    <ligand>
        <name>Zn(2+)</name>
        <dbReference type="ChEBI" id="CHEBI:29105"/>
    </ligand>
</feature>